<dbReference type="AlphaFoldDB" id="A0A8D5FE92"/>
<dbReference type="Pfam" id="PF03573">
    <property type="entry name" value="OprD"/>
    <property type="match status" value="1"/>
</dbReference>
<dbReference type="KEGG" id="dbk:DGMP_03910"/>
<keyword evidence="1" id="KW-0813">Transport</keyword>
<proteinExistence type="predicted"/>
<protein>
    <recommendedName>
        <fullName evidence="6">Porin</fullName>
    </recommendedName>
</protein>
<reference evidence="4" key="1">
    <citation type="submission" date="2020-09" db="EMBL/GenBank/DDBJ databases">
        <title>Desulfogranum mesoprofundum gen. nov., sp. nov., a novel mesophilic, sulfate-reducing chemolithoautotroph isolated from a deep-sea hydrothermal vent chimney in the Suiyo Seamount.</title>
        <authorList>
            <person name="Hashimoto Y."/>
            <person name="Nakagawa S."/>
        </authorList>
    </citation>
    <scope>NUCLEOTIDE SEQUENCE</scope>
    <source>
        <strain evidence="4">KT2</strain>
    </source>
</reference>
<keyword evidence="5" id="KW-1185">Reference proteome</keyword>
<dbReference type="InterPro" id="IPR005318">
    <property type="entry name" value="OM_porin_bac"/>
</dbReference>
<sequence length="412" mass="45772">MSITRKMCIAVTIAIFSTCPNVFADDDTTSLKEAFLLGKTSGTIKSYFFAQTFDGTGKNNSTIWANGGHLKYVTGKFYGIRLGGKFQASFIGAKDDPDGKTAGSMDANGAVLSEAYLQYDLFNTRFKGGRQHIALPLIANSGSRLIKESFEGYFLTNKDIPGTTLSIGWVDKYQTRTDKTRYGDGWFVDYEDNGTGRPGDFYDIGTSGIVSLYFKNISLENLAVQGQYTNVINEVTGIYADAVYTFSQTTFQPYVATQFYYTAYDDNDKSDNFMVGFKSGLDLYSTDIFAGYTTTGGSAGDDRVYRGLGQAAYYQYTATTKTAGVGAFEAGTDSYQVGVEYKYNKTFSSKFRVSRFDNPLDNADLDEYTLNLDYHFSGPLENFKISVDFTVLNYENDQKDATDLRSRLIYSF</sequence>
<evidence type="ECO:0000256" key="1">
    <source>
        <dbReference type="ARBA" id="ARBA00022448"/>
    </source>
</evidence>
<gene>
    <name evidence="4" type="ORF">DGMP_03910</name>
</gene>
<evidence type="ECO:0000313" key="5">
    <source>
        <dbReference type="Proteomes" id="UP000826725"/>
    </source>
</evidence>
<name>A0A8D5FE92_9BACT</name>
<dbReference type="RefSeq" id="WP_228855898.1">
    <property type="nucleotide sequence ID" value="NZ_AP024086.1"/>
</dbReference>
<accession>A0A8D5FE92</accession>
<keyword evidence="2 3" id="KW-0732">Signal</keyword>
<organism evidence="4 5">
    <name type="scientific">Desulfomarina profundi</name>
    <dbReference type="NCBI Taxonomy" id="2772557"/>
    <lineage>
        <taxon>Bacteria</taxon>
        <taxon>Pseudomonadati</taxon>
        <taxon>Thermodesulfobacteriota</taxon>
        <taxon>Desulfobulbia</taxon>
        <taxon>Desulfobulbales</taxon>
        <taxon>Desulfobulbaceae</taxon>
        <taxon>Desulfomarina</taxon>
    </lineage>
</organism>
<dbReference type="EMBL" id="AP024086">
    <property type="protein sequence ID" value="BCL59698.1"/>
    <property type="molecule type" value="Genomic_DNA"/>
</dbReference>
<feature type="chain" id="PRO_5034736090" description="Porin" evidence="3">
    <location>
        <begin position="25"/>
        <end position="412"/>
    </location>
</feature>
<dbReference type="Proteomes" id="UP000826725">
    <property type="component" value="Chromosome"/>
</dbReference>
<evidence type="ECO:0000256" key="3">
    <source>
        <dbReference type="SAM" id="SignalP"/>
    </source>
</evidence>
<feature type="signal peptide" evidence="3">
    <location>
        <begin position="1"/>
        <end position="24"/>
    </location>
</feature>
<evidence type="ECO:0008006" key="6">
    <source>
        <dbReference type="Google" id="ProtNLM"/>
    </source>
</evidence>
<dbReference type="GO" id="GO:0016020">
    <property type="term" value="C:membrane"/>
    <property type="evidence" value="ECO:0007669"/>
    <property type="project" value="InterPro"/>
</dbReference>
<evidence type="ECO:0000256" key="2">
    <source>
        <dbReference type="ARBA" id="ARBA00022729"/>
    </source>
</evidence>
<evidence type="ECO:0000313" key="4">
    <source>
        <dbReference type="EMBL" id="BCL59698.1"/>
    </source>
</evidence>